<dbReference type="InterPro" id="IPR024768">
    <property type="entry name" value="Marf1"/>
</dbReference>
<name>A0ABQ8B5P1_BRANA</name>
<comment type="caution">
    <text evidence="2">The sequence shown here is derived from an EMBL/GenBank/DDBJ whole genome shotgun (WGS) entry which is preliminary data.</text>
</comment>
<feature type="region of interest" description="Disordered" evidence="1">
    <location>
        <begin position="202"/>
        <end position="234"/>
    </location>
</feature>
<evidence type="ECO:0000313" key="2">
    <source>
        <dbReference type="EMBL" id="KAH0899575.1"/>
    </source>
</evidence>
<accession>A0ABQ8B5P1</accession>
<feature type="compositionally biased region" description="Acidic residues" evidence="1">
    <location>
        <begin position="212"/>
        <end position="233"/>
    </location>
</feature>
<evidence type="ECO:0000256" key="1">
    <source>
        <dbReference type="SAM" id="MobiDB-lite"/>
    </source>
</evidence>
<organism evidence="2 3">
    <name type="scientific">Brassica napus</name>
    <name type="common">Rape</name>
    <dbReference type="NCBI Taxonomy" id="3708"/>
    <lineage>
        <taxon>Eukaryota</taxon>
        <taxon>Viridiplantae</taxon>
        <taxon>Streptophyta</taxon>
        <taxon>Embryophyta</taxon>
        <taxon>Tracheophyta</taxon>
        <taxon>Spermatophyta</taxon>
        <taxon>Magnoliopsida</taxon>
        <taxon>eudicotyledons</taxon>
        <taxon>Gunneridae</taxon>
        <taxon>Pentapetalae</taxon>
        <taxon>rosids</taxon>
        <taxon>malvids</taxon>
        <taxon>Brassicales</taxon>
        <taxon>Brassicaceae</taxon>
        <taxon>Brassiceae</taxon>
        <taxon>Brassica</taxon>
    </lineage>
</organism>
<dbReference type="Proteomes" id="UP000824890">
    <property type="component" value="Unassembled WGS sequence"/>
</dbReference>
<reference evidence="2 3" key="1">
    <citation type="submission" date="2021-05" db="EMBL/GenBank/DDBJ databases">
        <title>Genome Assembly of Synthetic Allotetraploid Brassica napus Reveals Homoeologous Exchanges between Subgenomes.</title>
        <authorList>
            <person name="Davis J.T."/>
        </authorList>
    </citation>
    <scope>NUCLEOTIDE SEQUENCE [LARGE SCALE GENOMIC DNA]</scope>
    <source>
        <strain evidence="3">cv. Da-Ae</strain>
        <tissue evidence="2">Seedling</tissue>
    </source>
</reference>
<proteinExistence type="predicted"/>
<feature type="non-terminal residue" evidence="2">
    <location>
        <position position="1"/>
    </location>
</feature>
<sequence>IDLGSASAVIKKKGKQTLSRKFLDPLIVGTMGEEGEINEFFSENTAMVFWNMDDYPIPAAGIDDLGFIRTNIEEVLHRMGFHGYKEIVVYCKQIQSDVQQELSEARIFYLPSSTRIYITTGGNKAAPVDMTSFLVHSALTISGPNGPLDLVVIAKATPKGELDRVIKCLESRGHTILLIDTTAIRGSFFNVESLLGCARMLRPPPPTRSDLSEGEEEIEEDSSEGEEEFEEDPSYVRYSSKIVDFREPIRPVKENRTGVFWEAEDFPFPPFSSPDEIYGKIKSALWERDFTNKLSIWVYLDDNKKGTWRDVLLGDKVWASRIYFLPGGDKASRRIRMANDIFFWARDFPYKRSKGIVFLFSDQFKDDAEYTEMLQNLVSVSCYVRSIIPTQDSNKPESPNWPGLLIDGGGGYWVDY</sequence>
<evidence type="ECO:0000313" key="3">
    <source>
        <dbReference type="Proteomes" id="UP000824890"/>
    </source>
</evidence>
<dbReference type="EMBL" id="JAGKQM010000012">
    <property type="protein sequence ID" value="KAH0899575.1"/>
    <property type="molecule type" value="Genomic_DNA"/>
</dbReference>
<protein>
    <recommendedName>
        <fullName evidence="4">NYN domain-containing protein</fullName>
    </recommendedName>
</protein>
<keyword evidence="3" id="KW-1185">Reference proteome</keyword>
<dbReference type="PANTHER" id="PTHR14379:SF27">
    <property type="entry name" value="NYN DOMAIN-CONTAINING PROTEIN"/>
    <property type="match status" value="1"/>
</dbReference>
<gene>
    <name evidence="2" type="ORF">HID58_049143</name>
</gene>
<dbReference type="PANTHER" id="PTHR14379">
    <property type="entry name" value="LIMKAIN B LKAP"/>
    <property type="match status" value="1"/>
</dbReference>
<evidence type="ECO:0008006" key="4">
    <source>
        <dbReference type="Google" id="ProtNLM"/>
    </source>
</evidence>